<gene>
    <name evidence="1" type="ORF">PAXRUDRAFT_22911</name>
</gene>
<dbReference type="AlphaFoldDB" id="A0A0D0CME5"/>
<organism evidence="1 2">
    <name type="scientific">Paxillus rubicundulus Ve08.2h10</name>
    <dbReference type="NCBI Taxonomy" id="930991"/>
    <lineage>
        <taxon>Eukaryota</taxon>
        <taxon>Fungi</taxon>
        <taxon>Dikarya</taxon>
        <taxon>Basidiomycota</taxon>
        <taxon>Agaricomycotina</taxon>
        <taxon>Agaricomycetes</taxon>
        <taxon>Agaricomycetidae</taxon>
        <taxon>Boletales</taxon>
        <taxon>Paxilineae</taxon>
        <taxon>Paxillaceae</taxon>
        <taxon>Paxillus</taxon>
    </lineage>
</organism>
<dbReference type="EMBL" id="KN831740">
    <property type="protein sequence ID" value="KIK71736.1"/>
    <property type="molecule type" value="Genomic_DNA"/>
</dbReference>
<dbReference type="OrthoDB" id="2690041at2759"/>
<sequence>MPIRWSSTYVMIDCAEKKKKYVDTFVYELGLRQTIQDDKNYNRAVIAQTTRD</sequence>
<dbReference type="InParanoid" id="A0A0D0CME5"/>
<dbReference type="Proteomes" id="UP000054538">
    <property type="component" value="Unassembled WGS sequence"/>
</dbReference>
<evidence type="ECO:0000313" key="1">
    <source>
        <dbReference type="EMBL" id="KIK71736.1"/>
    </source>
</evidence>
<accession>A0A0D0CME5</accession>
<dbReference type="HOGENOM" id="CLU_3087926_0_0_1"/>
<protein>
    <submittedName>
        <fullName evidence="1">Uncharacterized protein</fullName>
    </submittedName>
</protein>
<name>A0A0D0CME5_9AGAM</name>
<evidence type="ECO:0000313" key="2">
    <source>
        <dbReference type="Proteomes" id="UP000054538"/>
    </source>
</evidence>
<keyword evidence="2" id="KW-1185">Reference proteome</keyword>
<reference evidence="1 2" key="1">
    <citation type="submission" date="2014-04" db="EMBL/GenBank/DDBJ databases">
        <authorList>
            <consortium name="DOE Joint Genome Institute"/>
            <person name="Kuo A."/>
            <person name="Kohler A."/>
            <person name="Jargeat P."/>
            <person name="Nagy L.G."/>
            <person name="Floudas D."/>
            <person name="Copeland A."/>
            <person name="Barry K.W."/>
            <person name="Cichocki N."/>
            <person name="Veneault-Fourrey C."/>
            <person name="LaButti K."/>
            <person name="Lindquist E.A."/>
            <person name="Lipzen A."/>
            <person name="Lundell T."/>
            <person name="Morin E."/>
            <person name="Murat C."/>
            <person name="Sun H."/>
            <person name="Tunlid A."/>
            <person name="Henrissat B."/>
            <person name="Grigoriev I.V."/>
            <person name="Hibbett D.S."/>
            <person name="Martin F."/>
            <person name="Nordberg H.P."/>
            <person name="Cantor M.N."/>
            <person name="Hua S.X."/>
        </authorList>
    </citation>
    <scope>NUCLEOTIDE SEQUENCE [LARGE SCALE GENOMIC DNA]</scope>
    <source>
        <strain evidence="1 2">Ve08.2h10</strain>
    </source>
</reference>
<proteinExistence type="predicted"/>
<reference evidence="2" key="2">
    <citation type="submission" date="2015-01" db="EMBL/GenBank/DDBJ databases">
        <title>Evolutionary Origins and Diversification of the Mycorrhizal Mutualists.</title>
        <authorList>
            <consortium name="DOE Joint Genome Institute"/>
            <consortium name="Mycorrhizal Genomics Consortium"/>
            <person name="Kohler A."/>
            <person name="Kuo A."/>
            <person name="Nagy L.G."/>
            <person name="Floudas D."/>
            <person name="Copeland A."/>
            <person name="Barry K.W."/>
            <person name="Cichocki N."/>
            <person name="Veneault-Fourrey C."/>
            <person name="LaButti K."/>
            <person name="Lindquist E.A."/>
            <person name="Lipzen A."/>
            <person name="Lundell T."/>
            <person name="Morin E."/>
            <person name="Murat C."/>
            <person name="Riley R."/>
            <person name="Ohm R."/>
            <person name="Sun H."/>
            <person name="Tunlid A."/>
            <person name="Henrissat B."/>
            <person name="Grigoriev I.V."/>
            <person name="Hibbett D.S."/>
            <person name="Martin F."/>
        </authorList>
    </citation>
    <scope>NUCLEOTIDE SEQUENCE [LARGE SCALE GENOMIC DNA]</scope>
    <source>
        <strain evidence="2">Ve08.2h10</strain>
    </source>
</reference>